<keyword evidence="6" id="KW-0675">Receptor</keyword>
<evidence type="ECO:0000313" key="10">
    <source>
        <dbReference type="EMBL" id="BFF97171.1"/>
    </source>
</evidence>
<dbReference type="SUPFAM" id="SSF53850">
    <property type="entry name" value="Periplasmic binding protein-like II"/>
    <property type="match status" value="1"/>
</dbReference>
<dbReference type="GO" id="GO:0005886">
    <property type="term" value="C:plasma membrane"/>
    <property type="evidence" value="ECO:0007669"/>
    <property type="project" value="UniProtKB-SubCell"/>
</dbReference>
<evidence type="ECO:0000256" key="5">
    <source>
        <dbReference type="ARBA" id="ARBA00023136"/>
    </source>
</evidence>
<dbReference type="PANTHER" id="PTHR42643">
    <property type="entry name" value="IONOTROPIC RECEPTOR 20A-RELATED"/>
    <property type="match status" value="1"/>
</dbReference>
<keyword evidence="2" id="KW-1003">Cell membrane</keyword>
<dbReference type="InterPro" id="IPR052192">
    <property type="entry name" value="Insect_Ionotropic_Sensory_Rcpt"/>
</dbReference>
<keyword evidence="3 8" id="KW-0812">Transmembrane</keyword>
<keyword evidence="9" id="KW-0732">Signal</keyword>
<keyword evidence="4 8" id="KW-1133">Transmembrane helix</keyword>
<name>A0AAU9FNS9_DROMD</name>
<evidence type="ECO:0000256" key="2">
    <source>
        <dbReference type="ARBA" id="ARBA00022475"/>
    </source>
</evidence>
<evidence type="ECO:0000256" key="4">
    <source>
        <dbReference type="ARBA" id="ARBA00022989"/>
    </source>
</evidence>
<dbReference type="EMBL" id="AP029265">
    <property type="protein sequence ID" value="BFF97171.1"/>
    <property type="molecule type" value="Genomic_DNA"/>
</dbReference>
<evidence type="ECO:0000313" key="11">
    <source>
        <dbReference type="Proteomes" id="UP001500889"/>
    </source>
</evidence>
<accession>A0AAU9FNS9</accession>
<proteinExistence type="predicted"/>
<dbReference type="AlphaFoldDB" id="A0AAU9FNS9"/>
<feature type="signal peptide" evidence="9">
    <location>
        <begin position="1"/>
        <end position="16"/>
    </location>
</feature>
<evidence type="ECO:0000256" key="7">
    <source>
        <dbReference type="ARBA" id="ARBA00023180"/>
    </source>
</evidence>
<keyword evidence="7" id="KW-0325">Glycoprotein</keyword>
<comment type="subcellular location">
    <subcellularLocation>
        <location evidence="1">Cell membrane</location>
        <topology evidence="1">Multi-pass membrane protein</topology>
    </subcellularLocation>
</comment>
<keyword evidence="5 8" id="KW-0472">Membrane</keyword>
<feature type="transmembrane region" description="Helical" evidence="8">
    <location>
        <begin position="555"/>
        <end position="577"/>
    </location>
</feature>
<protein>
    <recommendedName>
        <fullName evidence="12">Ionotropic receptor</fullName>
    </recommendedName>
</protein>
<keyword evidence="11" id="KW-1185">Reference proteome</keyword>
<dbReference type="Proteomes" id="UP001500889">
    <property type="component" value="Chromosome J"/>
</dbReference>
<reference evidence="10 11" key="1">
    <citation type="submission" date="2024-02" db="EMBL/GenBank/DDBJ databases">
        <title>A chromosome-level genome assembly of Drosophila madeirensis, a fruit fly species endemic to Madeira island.</title>
        <authorList>
            <person name="Tomihara K."/>
            <person name="Llopart A."/>
            <person name="Yamamoto D."/>
        </authorList>
    </citation>
    <scope>NUCLEOTIDE SEQUENCE [LARGE SCALE GENOMIC DNA]</scope>
    <source>
        <strain evidence="10 11">RF1</strain>
    </source>
</reference>
<evidence type="ECO:0000256" key="6">
    <source>
        <dbReference type="ARBA" id="ARBA00023170"/>
    </source>
</evidence>
<feature type="transmembrane region" description="Helical" evidence="8">
    <location>
        <begin position="361"/>
        <end position="381"/>
    </location>
</feature>
<organism evidence="10 11">
    <name type="scientific">Drosophila madeirensis</name>
    <name type="common">Fruit fly</name>
    <dbReference type="NCBI Taxonomy" id="30013"/>
    <lineage>
        <taxon>Eukaryota</taxon>
        <taxon>Metazoa</taxon>
        <taxon>Ecdysozoa</taxon>
        <taxon>Arthropoda</taxon>
        <taxon>Hexapoda</taxon>
        <taxon>Insecta</taxon>
        <taxon>Pterygota</taxon>
        <taxon>Neoptera</taxon>
        <taxon>Endopterygota</taxon>
        <taxon>Diptera</taxon>
        <taxon>Brachycera</taxon>
        <taxon>Muscomorpha</taxon>
        <taxon>Ephydroidea</taxon>
        <taxon>Drosophilidae</taxon>
        <taxon>Drosophila</taxon>
        <taxon>Sophophora</taxon>
    </lineage>
</organism>
<evidence type="ECO:0000256" key="8">
    <source>
        <dbReference type="SAM" id="Phobius"/>
    </source>
</evidence>
<gene>
    <name evidence="10" type="ORF">DMAD_05639</name>
</gene>
<evidence type="ECO:0000256" key="3">
    <source>
        <dbReference type="ARBA" id="ARBA00022692"/>
    </source>
</evidence>
<evidence type="ECO:0000256" key="1">
    <source>
        <dbReference type="ARBA" id="ARBA00004651"/>
    </source>
</evidence>
<feature type="transmembrane region" description="Helical" evidence="8">
    <location>
        <begin position="307"/>
        <end position="325"/>
    </location>
</feature>
<feature type="chain" id="PRO_5044009493" description="Ionotropic receptor" evidence="9">
    <location>
        <begin position="17"/>
        <end position="591"/>
    </location>
</feature>
<evidence type="ECO:0008006" key="12">
    <source>
        <dbReference type="Google" id="ProtNLM"/>
    </source>
</evidence>
<evidence type="ECO:0000256" key="9">
    <source>
        <dbReference type="SAM" id="SignalP"/>
    </source>
</evidence>
<sequence>MWQLSVLLLLVANAVCELNQLLDSIYADQHFETLLVLQHSQSRAEEMDKRWDWSWPVISFDEQVDCQLSGSYNNEMLALVWLCGDNNEWNLELWQALDRNLQNMRHVRLLLLLLLPVEEAEGQPLQQIANTAEQLRFLQVAVLSAQGKVHRLQPYAQQQWREIDPRGETIFARIRDYQGRAIVTLPDQFPPRSLVYQEPHSQKLGMTGYVANLVMEFARMYNLTIEWQRPIAPGEHMSLILLRNLTLNGTIDMPISLCGYEATSDSGVFSVPYDLEKWFIMVPCAEEITTADVYGIMCGRKFLRTLAGIYFVFAMLDTCFGYLLLQRGIDWCTLAFNERIISGMIGQSFNMSAQNMISSRVAHAQLFLLGLVLSTLFAAHLKTLLTKRPPDRQISDFQQLRDASMNIYFDEAEHFYLDSFKGEQTVELIRSKIKYLSTARFQAKRQTLNKSQAFSVLTAEWLITAKRQELFQRPAFCSMPGLIIGSQIILSLPMQANSIYERPINRLITRVHSSGLLAYWKKQTLYEMISLGLIQQDKPFPYAAFHEFKVADLTWVWVLLSASLLLSWLIFLGEHLVHFTQRKVRFHMGNH</sequence>
<dbReference type="PANTHER" id="PTHR42643:SF41">
    <property type="entry name" value="IONOTROPIC RECEPTOR 20A-RELATED"/>
    <property type="match status" value="1"/>
</dbReference>